<evidence type="ECO:0000256" key="1">
    <source>
        <dbReference type="SAM" id="MobiDB-lite"/>
    </source>
</evidence>
<dbReference type="Proteomes" id="UP000627934">
    <property type="component" value="Unassembled WGS sequence"/>
</dbReference>
<dbReference type="AlphaFoldDB" id="A0A5N5D3L1"/>
<dbReference type="Proteomes" id="UP000325902">
    <property type="component" value="Unassembled WGS sequence"/>
</dbReference>
<accession>A0A5N5D3L1</accession>
<proteinExistence type="predicted"/>
<feature type="compositionally biased region" description="Polar residues" evidence="1">
    <location>
        <begin position="64"/>
        <end position="73"/>
    </location>
</feature>
<feature type="compositionally biased region" description="Basic residues" evidence="1">
    <location>
        <begin position="44"/>
        <end position="60"/>
    </location>
</feature>
<evidence type="ECO:0000313" key="2">
    <source>
        <dbReference type="EMBL" id="KAB2572269.1"/>
    </source>
</evidence>
<reference evidence="3" key="2">
    <citation type="journal article" date="2018" name="DNA Res.">
        <title>Comparative genome and transcriptome analyses reveal adaptations to opportunistic infections in woody plant degrading pathogens of Botryosphaeriaceae.</title>
        <authorList>
            <person name="Yan J.Y."/>
            <person name="Zhao W.S."/>
            <person name="Chen Z."/>
            <person name="Xing Q.K."/>
            <person name="Zhang W."/>
            <person name="Chethana K.W.T."/>
            <person name="Xue M.F."/>
            <person name="Xu J.P."/>
            <person name="Phillips A.J.L."/>
            <person name="Wang Y."/>
            <person name="Liu J.H."/>
            <person name="Liu M."/>
            <person name="Zhou Y."/>
            <person name="Jayawardena R.S."/>
            <person name="Manawasinghe I.S."/>
            <person name="Huang J.B."/>
            <person name="Qiao G.H."/>
            <person name="Fu C.Y."/>
            <person name="Guo F.F."/>
            <person name="Dissanayake A.J."/>
            <person name="Peng Y.L."/>
            <person name="Hyde K.D."/>
            <person name="Li X.H."/>
        </authorList>
    </citation>
    <scope>NUCLEOTIDE SEQUENCE</scope>
    <source>
        <strain evidence="3">CSS-01s</strain>
    </source>
</reference>
<protein>
    <submittedName>
        <fullName evidence="2">Uncharacterized protein</fullName>
    </submittedName>
</protein>
<keyword evidence="4" id="KW-1185">Reference proteome</keyword>
<feature type="compositionally biased region" description="Polar residues" evidence="1">
    <location>
        <begin position="30"/>
        <end position="40"/>
    </location>
</feature>
<sequence>MKLRNLEKVDYRETRPKKERTEGEAAGQRRTASGRVTKSVPTPPKRRPGRPPKSASKRSPKQGPGSTSANALSVTPKKASSRSMKREYQPVSPIVKIVKKTSVESEHHSVLMHKFFRAHEDEVAHIPKKKQRKALGKLWRESLLNPKNARAQKEGAPETEDMEQAGTEDSAGEGGSG</sequence>
<comment type="caution">
    <text evidence="2">The sequence shown here is derived from an EMBL/GenBank/DDBJ whole genome shotgun (WGS) entry which is preliminary data.</text>
</comment>
<dbReference type="OrthoDB" id="3940486at2759"/>
<name>A0A5N5D3L1_9PEZI</name>
<organism evidence="2 4">
    <name type="scientific">Lasiodiplodia theobromae</name>
    <dbReference type="NCBI Taxonomy" id="45133"/>
    <lineage>
        <taxon>Eukaryota</taxon>
        <taxon>Fungi</taxon>
        <taxon>Dikarya</taxon>
        <taxon>Ascomycota</taxon>
        <taxon>Pezizomycotina</taxon>
        <taxon>Dothideomycetes</taxon>
        <taxon>Dothideomycetes incertae sedis</taxon>
        <taxon>Botryosphaeriales</taxon>
        <taxon>Botryosphaeriaceae</taxon>
        <taxon>Lasiodiplodia</taxon>
    </lineage>
</organism>
<evidence type="ECO:0000313" key="4">
    <source>
        <dbReference type="Proteomes" id="UP000325902"/>
    </source>
</evidence>
<reference evidence="3" key="1">
    <citation type="submission" date="2016-08" db="EMBL/GenBank/DDBJ databases">
        <authorList>
            <person name="Yan J."/>
        </authorList>
    </citation>
    <scope>NUCLEOTIDE SEQUENCE</scope>
    <source>
        <strain evidence="3">CSS-01s</strain>
    </source>
</reference>
<feature type="region of interest" description="Disordered" evidence="1">
    <location>
        <begin position="1"/>
        <end position="91"/>
    </location>
</feature>
<feature type="compositionally biased region" description="Basic and acidic residues" evidence="1">
    <location>
        <begin position="1"/>
        <end position="23"/>
    </location>
</feature>
<reference evidence="2 4" key="3">
    <citation type="journal article" date="2019" name="Sci. Rep.">
        <title>A multi-omics analysis of the grapevine pathogen Lasiodiplodia theobromae reveals that temperature affects the expression of virulence- and pathogenicity-related genes.</title>
        <authorList>
            <person name="Felix C."/>
            <person name="Meneses R."/>
            <person name="Goncalves M.F.M."/>
            <person name="Tilleman L."/>
            <person name="Duarte A.S."/>
            <person name="Jorrin-Novo J.V."/>
            <person name="Van de Peer Y."/>
            <person name="Deforce D."/>
            <person name="Van Nieuwerburgh F."/>
            <person name="Esteves A.C."/>
            <person name="Alves A."/>
        </authorList>
    </citation>
    <scope>NUCLEOTIDE SEQUENCE [LARGE SCALE GENOMIC DNA]</scope>
    <source>
        <strain evidence="2 4">LA-SOL3</strain>
    </source>
</reference>
<gene>
    <name evidence="3" type="ORF">BFW01_g1</name>
    <name evidence="2" type="ORF">DBV05_g9061</name>
</gene>
<evidence type="ECO:0000313" key="3">
    <source>
        <dbReference type="EMBL" id="KAF9629820.1"/>
    </source>
</evidence>
<dbReference type="EMBL" id="MDYX01000037">
    <property type="protein sequence ID" value="KAF9629820.1"/>
    <property type="molecule type" value="Genomic_DNA"/>
</dbReference>
<feature type="region of interest" description="Disordered" evidence="1">
    <location>
        <begin position="138"/>
        <end position="177"/>
    </location>
</feature>
<dbReference type="EMBL" id="VCHE01000082">
    <property type="protein sequence ID" value="KAB2572269.1"/>
    <property type="molecule type" value="Genomic_DNA"/>
</dbReference>